<name>A0A5A5TF36_9CHLR</name>
<evidence type="ECO:0000313" key="16">
    <source>
        <dbReference type="Proteomes" id="UP000322530"/>
    </source>
</evidence>
<dbReference type="PROSITE" id="PS50011">
    <property type="entry name" value="PROTEIN_KINASE_DOM"/>
    <property type="match status" value="1"/>
</dbReference>
<feature type="region of interest" description="Disordered" evidence="12">
    <location>
        <begin position="390"/>
        <end position="448"/>
    </location>
</feature>
<comment type="similarity">
    <text evidence="1">Belongs to the leucine-binding protein family.</text>
</comment>
<dbReference type="CDD" id="cd14014">
    <property type="entry name" value="STKc_PknB_like"/>
    <property type="match status" value="1"/>
</dbReference>
<evidence type="ECO:0000256" key="3">
    <source>
        <dbReference type="ARBA" id="ARBA00022527"/>
    </source>
</evidence>
<keyword evidence="4" id="KW-0808">Transferase</keyword>
<keyword evidence="7" id="KW-0418">Kinase</keyword>
<reference evidence="15 16" key="1">
    <citation type="submission" date="2019-01" db="EMBL/GenBank/DDBJ databases">
        <title>Draft genome sequence of Dictyobacter sp. Uno17.</title>
        <authorList>
            <person name="Wang C.M."/>
            <person name="Zheng Y."/>
            <person name="Sakai Y."/>
            <person name="Abe K."/>
            <person name="Yokota A."/>
            <person name="Yabe S."/>
        </authorList>
    </citation>
    <scope>NUCLEOTIDE SEQUENCE [LARGE SCALE GENOMIC DNA]</scope>
    <source>
        <strain evidence="15 16">Uno17</strain>
    </source>
</reference>
<evidence type="ECO:0000256" key="13">
    <source>
        <dbReference type="SAM" id="Phobius"/>
    </source>
</evidence>
<evidence type="ECO:0000256" key="1">
    <source>
        <dbReference type="ARBA" id="ARBA00010062"/>
    </source>
</evidence>
<proteinExistence type="inferred from homology"/>
<feature type="region of interest" description="Disordered" evidence="12">
    <location>
        <begin position="491"/>
        <end position="515"/>
    </location>
</feature>
<evidence type="ECO:0000256" key="10">
    <source>
        <dbReference type="ARBA" id="ARBA00048679"/>
    </source>
</evidence>
<organism evidence="15 16">
    <name type="scientific">Dictyobacter arantiisoli</name>
    <dbReference type="NCBI Taxonomy" id="2014874"/>
    <lineage>
        <taxon>Bacteria</taxon>
        <taxon>Bacillati</taxon>
        <taxon>Chloroflexota</taxon>
        <taxon>Ktedonobacteria</taxon>
        <taxon>Ktedonobacterales</taxon>
        <taxon>Dictyobacteraceae</taxon>
        <taxon>Dictyobacter</taxon>
    </lineage>
</organism>
<dbReference type="GO" id="GO:0005524">
    <property type="term" value="F:ATP binding"/>
    <property type="evidence" value="ECO:0007669"/>
    <property type="project" value="UniProtKB-UniRule"/>
</dbReference>
<keyword evidence="8 11" id="KW-0067">ATP-binding</keyword>
<evidence type="ECO:0000256" key="8">
    <source>
        <dbReference type="ARBA" id="ARBA00022840"/>
    </source>
</evidence>
<comment type="catalytic activity">
    <reaction evidence="9">
        <text>L-threonyl-[protein] + ATP = O-phospho-L-threonyl-[protein] + ADP + H(+)</text>
        <dbReference type="Rhea" id="RHEA:46608"/>
        <dbReference type="Rhea" id="RHEA-COMP:11060"/>
        <dbReference type="Rhea" id="RHEA-COMP:11605"/>
        <dbReference type="ChEBI" id="CHEBI:15378"/>
        <dbReference type="ChEBI" id="CHEBI:30013"/>
        <dbReference type="ChEBI" id="CHEBI:30616"/>
        <dbReference type="ChEBI" id="CHEBI:61977"/>
        <dbReference type="ChEBI" id="CHEBI:456216"/>
        <dbReference type="EC" id="2.7.11.1"/>
    </reaction>
</comment>
<evidence type="ECO:0000256" key="6">
    <source>
        <dbReference type="ARBA" id="ARBA00022741"/>
    </source>
</evidence>
<dbReference type="SUPFAM" id="SSF53822">
    <property type="entry name" value="Periplasmic binding protein-like I"/>
    <property type="match status" value="1"/>
</dbReference>
<feature type="region of interest" description="Disordered" evidence="12">
    <location>
        <begin position="61"/>
        <end position="102"/>
    </location>
</feature>
<feature type="compositionally biased region" description="Low complexity" evidence="12">
    <location>
        <begin position="71"/>
        <end position="82"/>
    </location>
</feature>
<dbReference type="PROSITE" id="PS00108">
    <property type="entry name" value="PROTEIN_KINASE_ST"/>
    <property type="match status" value="1"/>
</dbReference>
<dbReference type="EMBL" id="BIXY01000049">
    <property type="protein sequence ID" value="GCF09683.1"/>
    <property type="molecule type" value="Genomic_DNA"/>
</dbReference>
<dbReference type="InterPro" id="IPR000719">
    <property type="entry name" value="Prot_kinase_dom"/>
</dbReference>
<evidence type="ECO:0000256" key="12">
    <source>
        <dbReference type="SAM" id="MobiDB-lite"/>
    </source>
</evidence>
<keyword evidence="6 11" id="KW-0547">Nucleotide-binding</keyword>
<protein>
    <recommendedName>
        <fullName evidence="2">non-specific serine/threonine protein kinase</fullName>
        <ecNumber evidence="2">2.7.11.1</ecNumber>
    </recommendedName>
</protein>
<dbReference type="InterPro" id="IPR008271">
    <property type="entry name" value="Ser/Thr_kinase_AS"/>
</dbReference>
<feature type="compositionally biased region" description="Gly residues" evidence="12">
    <location>
        <begin position="83"/>
        <end position="95"/>
    </location>
</feature>
<evidence type="ECO:0000256" key="5">
    <source>
        <dbReference type="ARBA" id="ARBA00022729"/>
    </source>
</evidence>
<dbReference type="Gene3D" id="1.10.510.10">
    <property type="entry name" value="Transferase(Phosphotransferase) domain 1"/>
    <property type="match status" value="1"/>
</dbReference>
<feature type="compositionally biased region" description="Pro residues" evidence="12">
    <location>
        <begin position="393"/>
        <end position="404"/>
    </location>
</feature>
<keyword evidence="13" id="KW-1133">Transmembrane helix</keyword>
<keyword evidence="16" id="KW-1185">Reference proteome</keyword>
<feature type="compositionally biased region" description="Polar residues" evidence="12">
    <location>
        <begin position="61"/>
        <end position="70"/>
    </location>
</feature>
<dbReference type="Gene3D" id="3.30.200.20">
    <property type="entry name" value="Phosphorylase Kinase, domain 1"/>
    <property type="match status" value="1"/>
</dbReference>
<dbReference type="Gene3D" id="3.40.50.2300">
    <property type="match status" value="2"/>
</dbReference>
<dbReference type="InterPro" id="IPR011009">
    <property type="entry name" value="Kinase-like_dom_sf"/>
</dbReference>
<feature type="domain" description="Protein kinase" evidence="14">
    <location>
        <begin position="111"/>
        <end position="369"/>
    </location>
</feature>
<gene>
    <name evidence="15" type="ORF">KDI_32470</name>
</gene>
<keyword evidence="5" id="KW-0732">Signal</keyword>
<dbReference type="EC" id="2.7.11.1" evidence="2"/>
<evidence type="ECO:0000256" key="2">
    <source>
        <dbReference type="ARBA" id="ARBA00012513"/>
    </source>
</evidence>
<evidence type="ECO:0000313" key="15">
    <source>
        <dbReference type="EMBL" id="GCF09683.1"/>
    </source>
</evidence>
<comment type="catalytic activity">
    <reaction evidence="10">
        <text>L-seryl-[protein] + ATP = O-phospho-L-seryl-[protein] + ADP + H(+)</text>
        <dbReference type="Rhea" id="RHEA:17989"/>
        <dbReference type="Rhea" id="RHEA-COMP:9863"/>
        <dbReference type="Rhea" id="RHEA-COMP:11604"/>
        <dbReference type="ChEBI" id="CHEBI:15378"/>
        <dbReference type="ChEBI" id="CHEBI:29999"/>
        <dbReference type="ChEBI" id="CHEBI:30616"/>
        <dbReference type="ChEBI" id="CHEBI:83421"/>
        <dbReference type="ChEBI" id="CHEBI:456216"/>
        <dbReference type="EC" id="2.7.11.1"/>
    </reaction>
</comment>
<dbReference type="InterPro" id="IPR028081">
    <property type="entry name" value="Leu-bd"/>
</dbReference>
<dbReference type="SUPFAM" id="SSF56112">
    <property type="entry name" value="Protein kinase-like (PK-like)"/>
    <property type="match status" value="1"/>
</dbReference>
<comment type="caution">
    <text evidence="15">The sequence shown here is derived from an EMBL/GenBank/DDBJ whole genome shotgun (WGS) entry which is preliminary data.</text>
</comment>
<evidence type="ECO:0000256" key="4">
    <source>
        <dbReference type="ARBA" id="ARBA00022679"/>
    </source>
</evidence>
<dbReference type="PROSITE" id="PS00107">
    <property type="entry name" value="PROTEIN_KINASE_ATP"/>
    <property type="match status" value="1"/>
</dbReference>
<dbReference type="Proteomes" id="UP000322530">
    <property type="component" value="Unassembled WGS sequence"/>
</dbReference>
<dbReference type="Pfam" id="PF13458">
    <property type="entry name" value="Peripla_BP_6"/>
    <property type="match status" value="1"/>
</dbReference>
<sequence>MCGDNASIHNHYTQDNYEIGITGTTMKCPFCGTVNPAGETFCANCGGYLDSSVNEQTVVGQVSPTTNNPVTSPGQVGNSSSSGGIGTTTNGGGRGTSSTLTPNAQLQNGRYVVEKVLGQGGMGAAVLARDTRVSNKRVVIKELISDESDAQQRQEDVHNFEREVDTLADLDHPLIPTVTDSFQEASRYYMVQEYAPGENLEDHMERTQKSMPELEALTYISQVLDILEYLGTKKPPIVHRDIKPANIIISARDKRARLVDFGIARADEAKHAKRKQTTALGTPGYAPPEQYQGNADARSDLYALAATLHHLVTNRDPRNYPPFNYPPARSINPQVSPELERILERALTIDVTKRYQNAAEMKGAIDALLQNRFHTTSENSSYLLNSAPLRTVPAPPTPPTPPTKPAYNQGYGPVRSTPAPPANPYPINNQAQRPGGRWGNQQQIQQFPPRQQKKEVNYMLWSLLLLIIVIVIIAFLFFSLHAGPTIPPGGGAHPIGNTSQITQKNPSANNNSTSSNSISVTMINGEPIGLSDGHFVFDTSRRNAQYKKEAVAAMQHNNDSQAATYWTDAVNGKSSNGDSGDAEAHIYQEDLRVLNSNSPYLTYVIGTVLSGNNTGTGADNLQGAYVAQHEWNSQHTLGQLQIRLIIANTGSNEANATTVANQIVQAAAKDHSIVGVMGWSFSAHAENASTILTRAKIPMVSATASSDALTNSSTYFFRVAPSNNTEASVAATYAENQLRAKKAVIFMDDSDSYSQSLGNDFQSSFTASTIGGQITQVIPYQRNNKQSILMGLQKLTADPGLIYFAGYANDVDTLLTGLPNQPQLANTQILGGDALYELGGYTQQARPNLYRLHFTAFAYPDEWDVLGHSKQKPAFFQNYIADFSGANTTTVYGYVRPTNNAILSYDAMVALLTASKQAIRGGTSLTATDLQAALTQIKNLQGVSGQITFGADGNPVNKAVVILSFDKGQRIHMENNLGSGTFLAH</sequence>
<dbReference type="InterPro" id="IPR017441">
    <property type="entry name" value="Protein_kinase_ATP_BS"/>
</dbReference>
<dbReference type="AlphaFoldDB" id="A0A5A5TF36"/>
<evidence type="ECO:0000256" key="11">
    <source>
        <dbReference type="PROSITE-ProRule" id="PRU10141"/>
    </source>
</evidence>
<dbReference type="PANTHER" id="PTHR24363">
    <property type="entry name" value="SERINE/THREONINE PROTEIN KINASE"/>
    <property type="match status" value="1"/>
</dbReference>
<keyword evidence="13" id="KW-0472">Membrane</keyword>
<dbReference type="PANTHER" id="PTHR24363:SF0">
    <property type="entry name" value="SERINE_THREONINE KINASE LIKE DOMAIN CONTAINING 1"/>
    <property type="match status" value="1"/>
</dbReference>
<dbReference type="Pfam" id="PF00069">
    <property type="entry name" value="Pkinase"/>
    <property type="match status" value="1"/>
</dbReference>
<feature type="binding site" evidence="11">
    <location>
        <position position="141"/>
    </location>
    <ligand>
        <name>ATP</name>
        <dbReference type="ChEBI" id="CHEBI:30616"/>
    </ligand>
</feature>
<dbReference type="SMART" id="SM00220">
    <property type="entry name" value="S_TKc"/>
    <property type="match status" value="1"/>
</dbReference>
<accession>A0A5A5TF36</accession>
<evidence type="ECO:0000256" key="7">
    <source>
        <dbReference type="ARBA" id="ARBA00022777"/>
    </source>
</evidence>
<keyword evidence="3" id="KW-0723">Serine/threonine-protein kinase</keyword>
<feature type="compositionally biased region" description="Low complexity" evidence="12">
    <location>
        <begin position="505"/>
        <end position="515"/>
    </location>
</feature>
<evidence type="ECO:0000259" key="14">
    <source>
        <dbReference type="PROSITE" id="PS50011"/>
    </source>
</evidence>
<dbReference type="InterPro" id="IPR028082">
    <property type="entry name" value="Peripla_BP_I"/>
</dbReference>
<feature type="transmembrane region" description="Helical" evidence="13">
    <location>
        <begin position="458"/>
        <end position="478"/>
    </location>
</feature>
<evidence type="ECO:0000256" key="9">
    <source>
        <dbReference type="ARBA" id="ARBA00047899"/>
    </source>
</evidence>
<dbReference type="GO" id="GO:0004674">
    <property type="term" value="F:protein serine/threonine kinase activity"/>
    <property type="evidence" value="ECO:0007669"/>
    <property type="project" value="UniProtKB-KW"/>
</dbReference>
<keyword evidence="13" id="KW-0812">Transmembrane</keyword>